<dbReference type="EMBL" id="JABXXO010000015">
    <property type="protein sequence ID" value="KAF7760379.1"/>
    <property type="molecule type" value="Genomic_DNA"/>
</dbReference>
<gene>
    <name evidence="1" type="ORF">Agabi119p4_11055</name>
</gene>
<evidence type="ECO:0000313" key="1">
    <source>
        <dbReference type="EMBL" id="KAF7760379.1"/>
    </source>
</evidence>
<name>A0A8H7C016_AGABI</name>
<organism evidence="1 2">
    <name type="scientific">Agaricus bisporus var. burnettii</name>
    <dbReference type="NCBI Taxonomy" id="192524"/>
    <lineage>
        <taxon>Eukaryota</taxon>
        <taxon>Fungi</taxon>
        <taxon>Dikarya</taxon>
        <taxon>Basidiomycota</taxon>
        <taxon>Agaricomycotina</taxon>
        <taxon>Agaricomycetes</taxon>
        <taxon>Agaricomycetidae</taxon>
        <taxon>Agaricales</taxon>
        <taxon>Agaricineae</taxon>
        <taxon>Agaricaceae</taxon>
        <taxon>Agaricus</taxon>
    </lineage>
</organism>
<evidence type="ECO:0000313" key="2">
    <source>
        <dbReference type="Proteomes" id="UP000629468"/>
    </source>
</evidence>
<dbReference type="AlphaFoldDB" id="A0A8H7C016"/>
<accession>A0A8H7C016</accession>
<protein>
    <submittedName>
        <fullName evidence="1">Uncharacterized protein</fullName>
    </submittedName>
</protein>
<proteinExistence type="predicted"/>
<comment type="caution">
    <text evidence="1">The sequence shown here is derived from an EMBL/GenBank/DDBJ whole genome shotgun (WGS) entry which is preliminary data.</text>
</comment>
<dbReference type="Proteomes" id="UP000629468">
    <property type="component" value="Unassembled WGS sequence"/>
</dbReference>
<reference evidence="1 2" key="1">
    <citation type="journal article" name="Sci. Rep.">
        <title>Telomere-to-telomere assembled and centromere annotated genomes of the two main subspecies of the button mushroom Agaricus bisporus reveal especially polymorphic chromosome ends.</title>
        <authorList>
            <person name="Sonnenberg A.S.M."/>
            <person name="Sedaghat-Telgerd N."/>
            <person name="Lavrijssen B."/>
            <person name="Ohm R.A."/>
            <person name="Hendrickx P.M."/>
            <person name="Scholtmeijer K."/>
            <person name="Baars J.J.P."/>
            <person name="van Peer A."/>
        </authorList>
    </citation>
    <scope>NUCLEOTIDE SEQUENCE [LARGE SCALE GENOMIC DNA]</scope>
    <source>
        <strain evidence="1 2">H119_p4</strain>
    </source>
</reference>
<sequence>MTPRPLNPRKAWIIGYRMSYEDWCQWSPTLPIPEACRPPPTEDVNVKRRNTFYWQYYTEWKNKLSRADQKKLPKVRYERVEDTILSAFIPFRWFEYTSQEDADPNDSDYDASVFEERETDVAQLQNLLKFLEEQGAPVDKDKISFGCMVDIHPRDDWRAH</sequence>